<keyword evidence="7" id="KW-0346">Stress response</keyword>
<evidence type="ECO:0000256" key="7">
    <source>
        <dbReference type="ARBA" id="ARBA00023016"/>
    </source>
</evidence>
<evidence type="ECO:0000259" key="15">
    <source>
        <dbReference type="PROSITE" id="PS51195"/>
    </source>
</evidence>
<dbReference type="EC" id="3.6.4.13" evidence="1"/>
<dbReference type="InterPro" id="IPR000629">
    <property type="entry name" value="RNA-helicase_DEAD-box_CS"/>
</dbReference>
<evidence type="ECO:0000259" key="13">
    <source>
        <dbReference type="PROSITE" id="PS51192"/>
    </source>
</evidence>
<protein>
    <recommendedName>
        <fullName evidence="1">RNA helicase</fullName>
        <ecNumber evidence="1">3.6.4.13</ecNumber>
    </recommendedName>
</protein>
<dbReference type="FunFam" id="3.40.50.300:FF:000108">
    <property type="entry name" value="ATP-dependent RNA helicase RhlE"/>
    <property type="match status" value="1"/>
</dbReference>
<dbReference type="GO" id="GO:0003724">
    <property type="term" value="F:RNA helicase activity"/>
    <property type="evidence" value="ECO:0007669"/>
    <property type="project" value="UniProtKB-EC"/>
</dbReference>
<dbReference type="Gene3D" id="3.40.50.300">
    <property type="entry name" value="P-loop containing nucleotide triphosphate hydrolases"/>
    <property type="match status" value="2"/>
</dbReference>
<accession>A0A223S7F0</accession>
<dbReference type="PROSITE" id="PS51192">
    <property type="entry name" value="HELICASE_ATP_BIND_1"/>
    <property type="match status" value="1"/>
</dbReference>
<feature type="compositionally biased region" description="Basic and acidic residues" evidence="12">
    <location>
        <begin position="456"/>
        <end position="483"/>
    </location>
</feature>
<evidence type="ECO:0000256" key="3">
    <source>
        <dbReference type="ARBA" id="ARBA00022741"/>
    </source>
</evidence>
<dbReference type="AlphaFoldDB" id="A0A223S7F0"/>
<dbReference type="InterPro" id="IPR005580">
    <property type="entry name" value="DbpA/CsdA_RNA-bd_dom"/>
</dbReference>
<gene>
    <name evidence="16" type="ORF">CDO52_15705</name>
</gene>
<evidence type="ECO:0000256" key="1">
    <source>
        <dbReference type="ARBA" id="ARBA00012552"/>
    </source>
</evidence>
<dbReference type="CDD" id="cd18787">
    <property type="entry name" value="SF2_C_DEAD"/>
    <property type="match status" value="1"/>
</dbReference>
<evidence type="ECO:0000256" key="6">
    <source>
        <dbReference type="ARBA" id="ARBA00022840"/>
    </source>
</evidence>
<dbReference type="EMBL" id="CP022753">
    <property type="protein sequence ID" value="ASU84041.1"/>
    <property type="molecule type" value="Genomic_DNA"/>
</dbReference>
<name>A0A223S7F0_9ACTN</name>
<keyword evidence="4 11" id="KW-0378">Hydrolase</keyword>
<dbReference type="GO" id="GO:0005524">
    <property type="term" value="F:ATP binding"/>
    <property type="evidence" value="ECO:0007669"/>
    <property type="project" value="UniProtKB-KW"/>
</dbReference>
<dbReference type="Pfam" id="PF00271">
    <property type="entry name" value="Helicase_C"/>
    <property type="match status" value="1"/>
</dbReference>
<dbReference type="InterPro" id="IPR057325">
    <property type="entry name" value="DeaD_dimer"/>
</dbReference>
<feature type="short sequence motif" description="Q motif" evidence="10">
    <location>
        <begin position="10"/>
        <end position="38"/>
    </location>
</feature>
<comment type="catalytic activity">
    <reaction evidence="9">
        <text>ATP + H2O = ADP + phosphate + H(+)</text>
        <dbReference type="Rhea" id="RHEA:13065"/>
        <dbReference type="ChEBI" id="CHEBI:15377"/>
        <dbReference type="ChEBI" id="CHEBI:15378"/>
        <dbReference type="ChEBI" id="CHEBI:30616"/>
        <dbReference type="ChEBI" id="CHEBI:43474"/>
        <dbReference type="ChEBI" id="CHEBI:456216"/>
        <dbReference type="EC" id="3.6.4.13"/>
    </reaction>
</comment>
<dbReference type="PROSITE" id="PS51195">
    <property type="entry name" value="Q_MOTIF"/>
    <property type="match status" value="1"/>
</dbReference>
<dbReference type="GO" id="GO:0005829">
    <property type="term" value="C:cytosol"/>
    <property type="evidence" value="ECO:0007669"/>
    <property type="project" value="TreeGrafter"/>
</dbReference>
<evidence type="ECO:0000256" key="5">
    <source>
        <dbReference type="ARBA" id="ARBA00022806"/>
    </source>
</evidence>
<feature type="domain" description="Helicase C-terminal" evidence="14">
    <location>
        <begin position="243"/>
        <end position="388"/>
    </location>
</feature>
<evidence type="ECO:0000256" key="4">
    <source>
        <dbReference type="ARBA" id="ARBA00022801"/>
    </source>
</evidence>
<dbReference type="InterPro" id="IPR014014">
    <property type="entry name" value="RNA_helicase_DEAD_Q_motif"/>
</dbReference>
<dbReference type="InterPro" id="IPR027417">
    <property type="entry name" value="P-loop_NTPase"/>
</dbReference>
<dbReference type="InterPro" id="IPR050079">
    <property type="entry name" value="DEAD_box_RNA_helicase"/>
</dbReference>
<evidence type="ECO:0000256" key="12">
    <source>
        <dbReference type="SAM" id="MobiDB-lite"/>
    </source>
</evidence>
<dbReference type="PROSITE" id="PS00039">
    <property type="entry name" value="DEAD_ATP_HELICASE"/>
    <property type="match status" value="1"/>
</dbReference>
<dbReference type="Pfam" id="PF25399">
    <property type="entry name" value="DeaD_dimer"/>
    <property type="match status" value="1"/>
</dbReference>
<evidence type="ECO:0000313" key="16">
    <source>
        <dbReference type="EMBL" id="ASU84041.1"/>
    </source>
</evidence>
<feature type="domain" description="DEAD-box RNA helicase Q" evidence="15">
    <location>
        <begin position="10"/>
        <end position="38"/>
    </location>
</feature>
<keyword evidence="5 11" id="KW-0347">Helicase</keyword>
<dbReference type="SMART" id="SM00490">
    <property type="entry name" value="HELICc"/>
    <property type="match status" value="1"/>
</dbReference>
<keyword evidence="17" id="KW-1185">Reference proteome</keyword>
<dbReference type="CDD" id="cd00268">
    <property type="entry name" value="DEADc"/>
    <property type="match status" value="1"/>
</dbReference>
<keyword evidence="6 11" id="KW-0067">ATP-binding</keyword>
<dbReference type="Proteomes" id="UP000215005">
    <property type="component" value="Chromosome"/>
</dbReference>
<feature type="domain" description="Helicase ATP-binding" evidence="13">
    <location>
        <begin position="41"/>
        <end position="213"/>
    </location>
</feature>
<evidence type="ECO:0000256" key="8">
    <source>
        <dbReference type="ARBA" id="ARBA00038437"/>
    </source>
</evidence>
<evidence type="ECO:0000259" key="14">
    <source>
        <dbReference type="PROSITE" id="PS51194"/>
    </source>
</evidence>
<dbReference type="InterPro" id="IPR044742">
    <property type="entry name" value="DEAD/DEAH_RhlB"/>
</dbReference>
<dbReference type="InterPro" id="IPR014001">
    <property type="entry name" value="Helicase_ATP-bd"/>
</dbReference>
<dbReference type="SMART" id="SM00487">
    <property type="entry name" value="DEXDc"/>
    <property type="match status" value="1"/>
</dbReference>
<feature type="region of interest" description="Disordered" evidence="12">
    <location>
        <begin position="441"/>
        <end position="490"/>
    </location>
</feature>
<dbReference type="InterPro" id="IPR011545">
    <property type="entry name" value="DEAD/DEAH_box_helicase_dom"/>
</dbReference>
<comment type="similarity">
    <text evidence="8 11">Belongs to the DEAD box helicase family.</text>
</comment>
<dbReference type="PANTHER" id="PTHR47959:SF1">
    <property type="entry name" value="ATP-DEPENDENT RNA HELICASE DBPA"/>
    <property type="match status" value="1"/>
</dbReference>
<dbReference type="PROSITE" id="PS51194">
    <property type="entry name" value="HELICASE_CTER"/>
    <property type="match status" value="1"/>
</dbReference>
<dbReference type="Pfam" id="PF03880">
    <property type="entry name" value="DbpA"/>
    <property type="match status" value="1"/>
</dbReference>
<dbReference type="GO" id="GO:0003723">
    <property type="term" value="F:RNA binding"/>
    <property type="evidence" value="ECO:0007669"/>
    <property type="project" value="UniProtKB-ARBA"/>
</dbReference>
<dbReference type="SUPFAM" id="SSF52540">
    <property type="entry name" value="P-loop containing nucleoside triphosphate hydrolases"/>
    <property type="match status" value="1"/>
</dbReference>
<dbReference type="InterPro" id="IPR012677">
    <property type="entry name" value="Nucleotide-bd_a/b_plait_sf"/>
</dbReference>
<dbReference type="CDD" id="cd12252">
    <property type="entry name" value="RRM_DbpA"/>
    <property type="match status" value="1"/>
</dbReference>
<evidence type="ECO:0000256" key="2">
    <source>
        <dbReference type="ARBA" id="ARBA00022490"/>
    </source>
</evidence>
<evidence type="ECO:0000256" key="9">
    <source>
        <dbReference type="ARBA" id="ARBA00047984"/>
    </source>
</evidence>
<evidence type="ECO:0000313" key="17">
    <source>
        <dbReference type="Proteomes" id="UP000215005"/>
    </source>
</evidence>
<dbReference type="GO" id="GO:0016787">
    <property type="term" value="F:hydrolase activity"/>
    <property type="evidence" value="ECO:0007669"/>
    <property type="project" value="UniProtKB-KW"/>
</dbReference>
<keyword evidence="3 11" id="KW-0547">Nucleotide-binding</keyword>
<dbReference type="RefSeq" id="WP_094932486.1">
    <property type="nucleotide sequence ID" value="NZ_CP022753.1"/>
</dbReference>
<sequence>MALVPTDMSNGFADLPLRPELLDAIAGLGYEQPTPIQREAIPHLVEGSDLLGQAATGTGKTAAFALPVLQRLRADRDRSVPVALILVPTRELAVQVSEAVDSYGRSLGARVLPVYGGTPIGRQLRSLERGVDVVVATPGRALDHLRRGTLPLDALEMVILDEADEMLDMGFAEDIEAILEETPPNCQTVLFSATMPARIDAMARRHLSDPVRIQIAREEQAPGEQPRVRQAAYVVPRGYRSAAMGRLLDAERPAAAIVFCRTREEVDQLTSAMNERGHRAEALHGGMSQEQRDRVMGRLRAGSANLLVATDVAARGLDIDQLTHVINYSVPSAPESYVHRVGRVGRAGREGVAVTLMEPREHRALKNIRRTTGYTIPVEDVPTVADMRARRLELTRTTLLENLSEDGGLEEFRAMLESLGDEYDAEAVALAAMKLAHEALHPTSDERDIPAVSLKPDPDKRGRRGTDRQAADRRGGARGERRPRGGSAGVTRLFVGAGRSAKVRPQDLVGAIAGEAGLSGRDIGAIEIADRFSLVEVPAADADRVIAAMKGTTIKGRKTVIRRDARRPGSAGERVGR</sequence>
<keyword evidence="2" id="KW-0963">Cytoplasm</keyword>
<dbReference type="PANTHER" id="PTHR47959">
    <property type="entry name" value="ATP-DEPENDENT RNA HELICASE RHLE-RELATED"/>
    <property type="match status" value="1"/>
</dbReference>
<dbReference type="Pfam" id="PF00270">
    <property type="entry name" value="DEAD"/>
    <property type="match status" value="1"/>
</dbReference>
<proteinExistence type="inferred from homology"/>
<evidence type="ECO:0000256" key="11">
    <source>
        <dbReference type="RuleBase" id="RU000492"/>
    </source>
</evidence>
<evidence type="ECO:0000256" key="10">
    <source>
        <dbReference type="PROSITE-ProRule" id="PRU00552"/>
    </source>
</evidence>
<organism evidence="16 17">
    <name type="scientific">Nocardiopsis gilva YIM 90087</name>
    <dbReference type="NCBI Taxonomy" id="1235441"/>
    <lineage>
        <taxon>Bacteria</taxon>
        <taxon>Bacillati</taxon>
        <taxon>Actinomycetota</taxon>
        <taxon>Actinomycetes</taxon>
        <taxon>Streptosporangiales</taxon>
        <taxon>Nocardiopsidaceae</taxon>
        <taxon>Nocardiopsis</taxon>
    </lineage>
</organism>
<reference evidence="16 17" key="1">
    <citation type="submission" date="2017-08" db="EMBL/GenBank/DDBJ databases">
        <title>The complete genome sequence of Nocardiopsis gilva YIM 90087.</title>
        <authorList>
            <person name="Yin M."/>
            <person name="Tang S."/>
        </authorList>
    </citation>
    <scope>NUCLEOTIDE SEQUENCE [LARGE SCALE GENOMIC DNA]</scope>
    <source>
        <strain evidence="16 17">YIM 90087</strain>
    </source>
</reference>
<dbReference type="OrthoDB" id="9805696at2"/>
<dbReference type="KEGG" id="ngv:CDO52_15705"/>
<dbReference type="InterPro" id="IPR001650">
    <property type="entry name" value="Helicase_C-like"/>
</dbReference>
<dbReference type="Gene3D" id="3.30.70.330">
    <property type="match status" value="1"/>
</dbReference>